<dbReference type="SUPFAM" id="SSF116734">
    <property type="entry name" value="DNA methylase specificity domain"/>
    <property type="match status" value="2"/>
</dbReference>
<dbReference type="PANTHER" id="PTHR30408:SF12">
    <property type="entry name" value="TYPE I RESTRICTION ENZYME MJAVIII SPECIFICITY SUBUNIT"/>
    <property type="match status" value="1"/>
</dbReference>
<keyword evidence="2" id="KW-0680">Restriction system</keyword>
<dbReference type="Proteomes" id="UP000494249">
    <property type="component" value="Unassembled WGS sequence"/>
</dbReference>
<feature type="domain" description="Type I restriction modification DNA specificity" evidence="4">
    <location>
        <begin position="2"/>
        <end position="172"/>
    </location>
</feature>
<evidence type="ECO:0000256" key="3">
    <source>
        <dbReference type="ARBA" id="ARBA00023125"/>
    </source>
</evidence>
<dbReference type="EMBL" id="CADIKB010000070">
    <property type="protein sequence ID" value="CAB3741269.1"/>
    <property type="molecule type" value="Genomic_DNA"/>
</dbReference>
<gene>
    <name evidence="5" type="ORF">LMG22037_06474</name>
</gene>
<evidence type="ECO:0000313" key="6">
    <source>
        <dbReference type="Proteomes" id="UP000494249"/>
    </source>
</evidence>
<evidence type="ECO:0000256" key="2">
    <source>
        <dbReference type="ARBA" id="ARBA00022747"/>
    </source>
</evidence>
<dbReference type="InterPro" id="IPR044946">
    <property type="entry name" value="Restrct_endonuc_typeI_TRD_sf"/>
</dbReference>
<organism evidence="5 6">
    <name type="scientific">Paraburkholderia phenoliruptrix</name>
    <dbReference type="NCBI Taxonomy" id="252970"/>
    <lineage>
        <taxon>Bacteria</taxon>
        <taxon>Pseudomonadati</taxon>
        <taxon>Pseudomonadota</taxon>
        <taxon>Betaproteobacteria</taxon>
        <taxon>Burkholderiales</taxon>
        <taxon>Burkholderiaceae</taxon>
        <taxon>Paraburkholderia</taxon>
    </lineage>
</organism>
<dbReference type="GO" id="GO:0003677">
    <property type="term" value="F:DNA binding"/>
    <property type="evidence" value="ECO:0007669"/>
    <property type="project" value="UniProtKB-KW"/>
</dbReference>
<sequence>MDSWTKGALGGLCSIEIGGTPSRSNPEFWDSAKDANNRWVAIKDLSRRTVCETAEQITDLGVRHSNVKLQPKGTVLLSFKLSIGRVAFAGCDLYTNEAIAGLRSEKLAPEFLFYGLQQWDLLQNVDQAIKGATLNKDKLKKIAFEYPRSPVEQAKIAEVLSLLDRAIEQTEALIAKQQRIKTGLMHDLLTKGIDEHGSIRSEATHAFKDSPLGRIPVEWNAVPLAEAADLRVGYAFKSSWFSEDGVRLLRGENVGTGVLDWKDTACLPLEIAKDFEDYHLVSGDLVIGMDRTFTKQGFKVSVVSESDLPCLLVQRVGCFIPIEVPKQFMRLLILSPRYQRELVLQQKGMDIPHLSKNEILAPLVPFPKDEREMAEIAKRVDSMEFFVKKCLGSLKKFRALKRGLMNDLLTAERRVTTLLADAATK</sequence>
<dbReference type="CDD" id="cd17244">
    <property type="entry name" value="RMtype1_S_Apa101655I-TRD2-CR2_like"/>
    <property type="match status" value="1"/>
</dbReference>
<keyword evidence="3" id="KW-0238">DNA-binding</keyword>
<comment type="similarity">
    <text evidence="1">Belongs to the type-I restriction system S methylase family.</text>
</comment>
<proteinExistence type="inferred from homology"/>
<dbReference type="GO" id="GO:0009307">
    <property type="term" value="P:DNA restriction-modification system"/>
    <property type="evidence" value="ECO:0007669"/>
    <property type="project" value="UniProtKB-KW"/>
</dbReference>
<dbReference type="Gene3D" id="1.10.287.1120">
    <property type="entry name" value="Bipartite methylase S protein"/>
    <property type="match status" value="1"/>
</dbReference>
<dbReference type="InterPro" id="IPR052021">
    <property type="entry name" value="Type-I_RS_S_subunit"/>
</dbReference>
<evidence type="ECO:0000259" key="4">
    <source>
        <dbReference type="Pfam" id="PF01420"/>
    </source>
</evidence>
<evidence type="ECO:0000256" key="1">
    <source>
        <dbReference type="ARBA" id="ARBA00010923"/>
    </source>
</evidence>
<dbReference type="Gene3D" id="3.90.220.20">
    <property type="entry name" value="DNA methylase specificity domains"/>
    <property type="match status" value="2"/>
</dbReference>
<dbReference type="InterPro" id="IPR000055">
    <property type="entry name" value="Restrct_endonuc_typeI_TRD"/>
</dbReference>
<dbReference type="Pfam" id="PF01420">
    <property type="entry name" value="Methylase_S"/>
    <property type="match status" value="1"/>
</dbReference>
<dbReference type="RefSeq" id="WP_082201580.1">
    <property type="nucleotide sequence ID" value="NZ_CADFGL010000064.1"/>
</dbReference>
<dbReference type="PANTHER" id="PTHR30408">
    <property type="entry name" value="TYPE-1 RESTRICTION ENZYME ECOKI SPECIFICITY PROTEIN"/>
    <property type="match status" value="1"/>
</dbReference>
<accession>A0A6J5CMB3</accession>
<protein>
    <recommendedName>
        <fullName evidence="4">Type I restriction modification DNA specificity domain-containing protein</fullName>
    </recommendedName>
</protein>
<dbReference type="CDD" id="cd17259">
    <property type="entry name" value="RMtype1_S_StySKI-TRD2-CR2_like"/>
    <property type="match status" value="1"/>
</dbReference>
<name>A0A6J5CMB3_9BURK</name>
<evidence type="ECO:0000313" key="5">
    <source>
        <dbReference type="EMBL" id="CAB3741269.1"/>
    </source>
</evidence>
<reference evidence="5 6" key="1">
    <citation type="submission" date="2020-04" db="EMBL/GenBank/DDBJ databases">
        <authorList>
            <person name="De Canck E."/>
        </authorList>
    </citation>
    <scope>NUCLEOTIDE SEQUENCE [LARGE SCALE GENOMIC DNA]</scope>
    <source>
        <strain evidence="5 6">LMG 22037</strain>
    </source>
</reference>
<dbReference type="AlphaFoldDB" id="A0A6J5CMB3"/>